<keyword evidence="5 7" id="KW-0687">Ribonucleoprotein</keyword>
<dbReference type="PIRSF" id="PIRSF002144">
    <property type="entry name" value="Ribosomal_S19"/>
    <property type="match status" value="1"/>
</dbReference>
<keyword evidence="4 7" id="KW-0689">Ribosomal protein</keyword>
<feature type="region of interest" description="Disordered" evidence="8">
    <location>
        <begin position="98"/>
        <end position="117"/>
    </location>
</feature>
<accession>A0ABQ5SE85</accession>
<evidence type="ECO:0000256" key="5">
    <source>
        <dbReference type="ARBA" id="ARBA00023274"/>
    </source>
</evidence>
<dbReference type="NCBIfam" id="TIGR01050">
    <property type="entry name" value="rpsS_bact"/>
    <property type="match status" value="1"/>
</dbReference>
<dbReference type="HAMAP" id="MF_00531">
    <property type="entry name" value="Ribosomal_uS19"/>
    <property type="match status" value="1"/>
</dbReference>
<dbReference type="InterPro" id="IPR002222">
    <property type="entry name" value="Ribosomal_uS19"/>
</dbReference>
<organism evidence="9 10">
    <name type="scientific">Volvox africanus</name>
    <dbReference type="NCBI Taxonomy" id="51714"/>
    <lineage>
        <taxon>Eukaryota</taxon>
        <taxon>Viridiplantae</taxon>
        <taxon>Chlorophyta</taxon>
        <taxon>core chlorophytes</taxon>
        <taxon>Chlorophyceae</taxon>
        <taxon>CS clade</taxon>
        <taxon>Chlamydomonadales</taxon>
        <taxon>Volvocaceae</taxon>
        <taxon>Volvox</taxon>
    </lineage>
</organism>
<name>A0ABQ5SE85_9CHLO</name>
<evidence type="ECO:0000256" key="7">
    <source>
        <dbReference type="RuleBase" id="RU003485"/>
    </source>
</evidence>
<evidence type="ECO:0000256" key="4">
    <source>
        <dbReference type="ARBA" id="ARBA00022980"/>
    </source>
</evidence>
<proteinExistence type="inferred from homology"/>
<evidence type="ECO:0000256" key="8">
    <source>
        <dbReference type="SAM" id="MobiDB-lite"/>
    </source>
</evidence>
<evidence type="ECO:0000256" key="6">
    <source>
        <dbReference type="ARBA" id="ARBA00035253"/>
    </source>
</evidence>
<gene>
    <name evidence="9" type="ORF">VaNZ11_012529</name>
</gene>
<dbReference type="SUPFAM" id="SSF54570">
    <property type="entry name" value="Ribosomal protein S19"/>
    <property type="match status" value="1"/>
</dbReference>
<evidence type="ECO:0000256" key="2">
    <source>
        <dbReference type="ARBA" id="ARBA00022730"/>
    </source>
</evidence>
<dbReference type="PROSITE" id="PS00323">
    <property type="entry name" value="RIBOSOMAL_S19"/>
    <property type="match status" value="1"/>
</dbReference>
<keyword evidence="2" id="KW-0699">rRNA-binding</keyword>
<evidence type="ECO:0000256" key="1">
    <source>
        <dbReference type="ARBA" id="ARBA00007345"/>
    </source>
</evidence>
<evidence type="ECO:0000313" key="9">
    <source>
        <dbReference type="EMBL" id="GLI68185.1"/>
    </source>
</evidence>
<dbReference type="Pfam" id="PF00203">
    <property type="entry name" value="Ribosomal_S19"/>
    <property type="match status" value="1"/>
</dbReference>
<dbReference type="PANTHER" id="PTHR11880:SF8">
    <property type="entry name" value="SMALL RIBOSOMAL SUBUNIT PROTEIN US19M"/>
    <property type="match status" value="1"/>
</dbReference>
<comment type="similarity">
    <text evidence="1 7">Belongs to the universal ribosomal protein uS19 family.</text>
</comment>
<evidence type="ECO:0000256" key="3">
    <source>
        <dbReference type="ARBA" id="ARBA00022884"/>
    </source>
</evidence>
<reference evidence="9 10" key="1">
    <citation type="journal article" date="2023" name="IScience">
        <title>Expanded male sex-determining region conserved during the evolution of homothallism in the green alga Volvox.</title>
        <authorList>
            <person name="Yamamoto K."/>
            <person name="Matsuzaki R."/>
            <person name="Mahakham W."/>
            <person name="Heman W."/>
            <person name="Sekimoto H."/>
            <person name="Kawachi M."/>
            <person name="Minakuchi Y."/>
            <person name="Toyoda A."/>
            <person name="Nozaki H."/>
        </authorList>
    </citation>
    <scope>NUCLEOTIDE SEQUENCE [LARGE SCALE GENOMIC DNA]</scope>
    <source>
        <strain evidence="9 10">NIES-4468</strain>
    </source>
</reference>
<protein>
    <recommendedName>
        <fullName evidence="6">Small ribosomal subunit protein uS19c</fullName>
    </recommendedName>
</protein>
<dbReference type="InterPro" id="IPR005732">
    <property type="entry name" value="Ribosomal_uS19_bac-type"/>
</dbReference>
<comment type="caution">
    <text evidence="9">The sequence shown here is derived from an EMBL/GenBank/DDBJ whole genome shotgun (WGS) entry which is preliminary data.</text>
</comment>
<dbReference type="Proteomes" id="UP001165090">
    <property type="component" value="Unassembled WGS sequence"/>
</dbReference>
<sequence length="117" mass="13105">MPRSIWKGPYVAVNLLQDVVNLARKHPEWWNKGRFLGQKAPEVINTYSRASTILPDFLACRFGVHNGKSFINLEVQEAMVGHRLGEFAPTKVLPKHKAKESTSVVKKKINPKTGKAG</sequence>
<dbReference type="Gene3D" id="3.30.860.10">
    <property type="entry name" value="30s Ribosomal Protein S19, Chain A"/>
    <property type="match status" value="1"/>
</dbReference>
<keyword evidence="10" id="KW-1185">Reference proteome</keyword>
<dbReference type="PANTHER" id="PTHR11880">
    <property type="entry name" value="RIBOSOMAL PROTEIN S19P FAMILY MEMBER"/>
    <property type="match status" value="1"/>
</dbReference>
<dbReference type="PRINTS" id="PR00975">
    <property type="entry name" value="RIBOSOMALS19"/>
</dbReference>
<dbReference type="InterPro" id="IPR020934">
    <property type="entry name" value="Ribosomal_uS19_CS"/>
</dbReference>
<dbReference type="InterPro" id="IPR023575">
    <property type="entry name" value="Ribosomal_uS19_SF"/>
</dbReference>
<evidence type="ECO:0000313" key="10">
    <source>
        <dbReference type="Proteomes" id="UP001165090"/>
    </source>
</evidence>
<dbReference type="EMBL" id="BSDZ01000079">
    <property type="protein sequence ID" value="GLI68185.1"/>
    <property type="molecule type" value="Genomic_DNA"/>
</dbReference>
<keyword evidence="3" id="KW-0694">RNA-binding</keyword>